<keyword evidence="5" id="KW-0680">Restriction system</keyword>
<dbReference type="EC" id="2.1.1.37" evidence="1"/>
<dbReference type="InterPro" id="IPR029063">
    <property type="entry name" value="SAM-dependent_MTases_sf"/>
</dbReference>
<keyword evidence="3 6" id="KW-0808">Transferase</keyword>
<evidence type="ECO:0000256" key="6">
    <source>
        <dbReference type="PROSITE-ProRule" id="PRU01016"/>
    </source>
</evidence>
<comment type="caution">
    <text evidence="8">The sequence shown here is derived from an EMBL/GenBank/DDBJ whole genome shotgun (WGS) entry which is preliminary data.</text>
</comment>
<organism evidence="8 9">
    <name type="scientific">Saccharopolyspora halophila</name>
    <dbReference type="NCBI Taxonomy" id="405551"/>
    <lineage>
        <taxon>Bacteria</taxon>
        <taxon>Bacillati</taxon>
        <taxon>Actinomycetota</taxon>
        <taxon>Actinomycetes</taxon>
        <taxon>Pseudonocardiales</taxon>
        <taxon>Pseudonocardiaceae</taxon>
        <taxon>Saccharopolyspora</taxon>
    </lineage>
</organism>
<dbReference type="PANTHER" id="PTHR10629">
    <property type="entry name" value="CYTOSINE-SPECIFIC METHYLTRANSFERASE"/>
    <property type="match status" value="1"/>
</dbReference>
<evidence type="ECO:0000256" key="2">
    <source>
        <dbReference type="ARBA" id="ARBA00022603"/>
    </source>
</evidence>
<evidence type="ECO:0000313" key="9">
    <source>
        <dbReference type="Proteomes" id="UP001501218"/>
    </source>
</evidence>
<protein>
    <recommendedName>
        <fullName evidence="1">DNA (cytosine-5-)-methyltransferase</fullName>
        <ecNumber evidence="1">2.1.1.37</ecNumber>
    </recommendedName>
</protein>
<dbReference type="NCBIfam" id="TIGR00675">
    <property type="entry name" value="dcm"/>
    <property type="match status" value="1"/>
</dbReference>
<reference evidence="9" key="1">
    <citation type="journal article" date="2019" name="Int. J. Syst. Evol. Microbiol.">
        <title>The Global Catalogue of Microorganisms (GCM) 10K type strain sequencing project: providing services to taxonomists for standard genome sequencing and annotation.</title>
        <authorList>
            <consortium name="The Broad Institute Genomics Platform"/>
            <consortium name="The Broad Institute Genome Sequencing Center for Infectious Disease"/>
            <person name="Wu L."/>
            <person name="Ma J."/>
        </authorList>
    </citation>
    <scope>NUCLEOTIDE SEQUENCE [LARGE SCALE GENOMIC DNA]</scope>
    <source>
        <strain evidence="9">JCM 16221</strain>
    </source>
</reference>
<sequence>MSSYGVVEICAGAGGQALGLEKAGFEHKLAIELDRSACETMRLNRPNWDVREGDVADRELWNPRAFEGVSLLAGGVPCPPFTIAGKQLGAEDERDLFAWSIELVNEVQPRALMLENVRGLSMPRFAGYRQHVLDRLAELGYVAEWRLLQASDYGVAQLRPRFVLVALKPEDAAYFHWPEPEGDPGTVGELLKDLMAHRGWEGADEWAKKADKIAPTIVGGSKKHGGADLGPTRAKRAWAEMGVDALGIKDHPPEPGERFEVGPKLTVEMVKRIQGWVDEKGFDWTFSGKKTSTYRQVGNAFPPPVAAAVGSAIIRAFKQEGDRTERESVEHDPIYKALRSSGDFMTQAQLSREIGADLDAPELERRISLLSRDFDVEIRNGSSTTSYRLGKFRAFTGQEDHARNELFLKNRAKIS</sequence>
<dbReference type="RefSeq" id="WP_344127660.1">
    <property type="nucleotide sequence ID" value="NZ_BAAARA010000003.1"/>
</dbReference>
<evidence type="ECO:0000256" key="5">
    <source>
        <dbReference type="ARBA" id="ARBA00022747"/>
    </source>
</evidence>
<evidence type="ECO:0000256" key="1">
    <source>
        <dbReference type="ARBA" id="ARBA00011975"/>
    </source>
</evidence>
<name>A0ABP5SX28_9PSEU</name>
<dbReference type="Proteomes" id="UP001501218">
    <property type="component" value="Unassembled WGS sequence"/>
</dbReference>
<dbReference type="InterPro" id="IPR050390">
    <property type="entry name" value="C5-Methyltransferase"/>
</dbReference>
<evidence type="ECO:0000256" key="7">
    <source>
        <dbReference type="RuleBase" id="RU000416"/>
    </source>
</evidence>
<dbReference type="PROSITE" id="PS51679">
    <property type="entry name" value="SAM_MT_C5"/>
    <property type="match status" value="1"/>
</dbReference>
<dbReference type="Pfam" id="PF00145">
    <property type="entry name" value="DNA_methylase"/>
    <property type="match status" value="1"/>
</dbReference>
<dbReference type="PROSITE" id="PS00095">
    <property type="entry name" value="C5_MTASE_2"/>
    <property type="match status" value="1"/>
</dbReference>
<gene>
    <name evidence="8" type="primary">dcm</name>
    <name evidence="8" type="ORF">GCM10009854_12930</name>
</gene>
<dbReference type="Gene3D" id="3.90.120.10">
    <property type="entry name" value="DNA Methylase, subunit A, domain 2"/>
    <property type="match status" value="1"/>
</dbReference>
<dbReference type="SUPFAM" id="SSF53335">
    <property type="entry name" value="S-adenosyl-L-methionine-dependent methyltransferases"/>
    <property type="match status" value="1"/>
</dbReference>
<accession>A0ABP5SX28</accession>
<evidence type="ECO:0000313" key="8">
    <source>
        <dbReference type="EMBL" id="GAA2338142.1"/>
    </source>
</evidence>
<keyword evidence="2 6" id="KW-0489">Methyltransferase</keyword>
<keyword evidence="9" id="KW-1185">Reference proteome</keyword>
<dbReference type="InterPro" id="IPR001525">
    <property type="entry name" value="C5_MeTfrase"/>
</dbReference>
<evidence type="ECO:0000256" key="4">
    <source>
        <dbReference type="ARBA" id="ARBA00022691"/>
    </source>
</evidence>
<dbReference type="Gene3D" id="3.40.50.150">
    <property type="entry name" value="Vaccinia Virus protein VP39"/>
    <property type="match status" value="1"/>
</dbReference>
<feature type="active site" evidence="6">
    <location>
        <position position="78"/>
    </location>
</feature>
<dbReference type="EMBL" id="BAAARA010000003">
    <property type="protein sequence ID" value="GAA2338142.1"/>
    <property type="molecule type" value="Genomic_DNA"/>
</dbReference>
<dbReference type="PANTHER" id="PTHR10629:SF52">
    <property type="entry name" value="DNA (CYTOSINE-5)-METHYLTRANSFERASE 1"/>
    <property type="match status" value="1"/>
</dbReference>
<keyword evidence="4 6" id="KW-0949">S-adenosyl-L-methionine</keyword>
<dbReference type="InterPro" id="IPR031303">
    <property type="entry name" value="C5_meth_CS"/>
</dbReference>
<comment type="similarity">
    <text evidence="6 7">Belongs to the class I-like SAM-binding methyltransferase superfamily. C5-methyltransferase family.</text>
</comment>
<evidence type="ECO:0000256" key="3">
    <source>
        <dbReference type="ARBA" id="ARBA00022679"/>
    </source>
</evidence>
<proteinExistence type="inferred from homology"/>
<dbReference type="PRINTS" id="PR00105">
    <property type="entry name" value="C5METTRFRASE"/>
</dbReference>